<organism evidence="1 2">
    <name type="scientific">Choristoneura fumiferana nuclear polyhedrosis virus</name>
    <name type="common">CfMNPV</name>
    <dbReference type="NCBI Taxonomy" id="208973"/>
    <lineage>
        <taxon>Viruses</taxon>
        <taxon>Viruses incertae sedis</taxon>
        <taxon>Naldaviricetes</taxon>
        <taxon>Lefavirales</taxon>
        <taxon>Baculoviridae</taxon>
        <taxon>Alphabaculovirus</taxon>
        <taxon>Alphabaculovirus chofumiferanae</taxon>
    </lineage>
</organism>
<dbReference type="OrthoDB" id="13986at10239"/>
<name>Q7TLN4_NPVCF</name>
<reference evidence="1 2" key="5">
    <citation type="journal article" date="1996" name="Virology">
        <title>Studies of Choristoneura fumiferana nuclear polyhedrosis virus gene expression in insect cells.</title>
        <authorList>
            <person name="Qiu W."/>
            <person name="Liu J.J."/>
            <person name="Carstens E.B."/>
        </authorList>
    </citation>
    <scope>NUCLEOTIDE SEQUENCE [LARGE SCALE GENOMIC DNA]</scope>
</reference>
<dbReference type="RefSeq" id="NP_848426.1">
    <property type="nucleotide sequence ID" value="NC_004778.3"/>
</dbReference>
<protein>
    <submittedName>
        <fullName evidence="1">Late expression factor 7</fullName>
    </submittedName>
</protein>
<keyword evidence="2" id="KW-1185">Reference proteome</keyword>
<reference evidence="1 2" key="4">
    <citation type="journal article" date="1995" name="Virology">
        <title>Identification, localization, transcription, and sequence analysis of the Choristoneura fumiferana nuclear polyhedrosis virus DNA polymerase gene.</title>
        <authorList>
            <person name="Liu J.J."/>
            <person name="Carstens E.B."/>
        </authorList>
    </citation>
    <scope>NUCLEOTIDE SEQUENCE [LARGE SCALE GENOMIC DNA]</scope>
</reference>
<reference evidence="1 2" key="7">
    <citation type="journal article" date="2000" name="Virology">
        <title>Identification and molecular characterization of the Choristoneura fumiferana multicapsid nucleopolyhedrovirus genomic region encoding the regulatory genes pkip, p47, lef-12, and gta.</title>
        <authorList>
            <person name="Lapointe R."/>
            <person name="Back D.W."/>
            <person name="Ding Q."/>
            <person name="Carstens E.B."/>
        </authorList>
    </citation>
    <scope>NUCLEOTIDE SEQUENCE [LARGE SCALE GENOMIC DNA]</scope>
</reference>
<reference evidence="1 2" key="9">
    <citation type="journal article" date="2005" name="J. Gen. Virol.">
        <title>Analysis of the Choristoneura fumiferana nucleopolyhedrovirus genome.</title>
        <authorList>
            <person name="de Jong J.G."/>
            <person name="Lauzon H.A."/>
            <person name="Dominy C."/>
            <person name="Poloumienko A."/>
            <person name="Carstens E.B."/>
            <person name="Arif B.M."/>
            <person name="Krell P.J."/>
        </authorList>
    </citation>
    <scope>NUCLEOTIDE SEQUENCE [LARGE SCALE GENOMIC DNA]</scope>
</reference>
<evidence type="ECO:0000313" key="2">
    <source>
        <dbReference type="Proteomes" id="UP000204418"/>
    </source>
</evidence>
<reference evidence="1 2" key="8">
    <citation type="journal article" date="2002" name="Virus Res.">
        <title>Identification and molecular characterization of the baculovirus CfMNPV early genes: ie-1, ie-2 and pe38.</title>
        <authorList>
            <person name="Carstens E.B."/>
            <person name="Liu J.J."/>
            <person name="Dominy C."/>
        </authorList>
    </citation>
    <scope>NUCLEOTIDE SEQUENCE [LARGE SCALE GENOMIC DNA]</scope>
</reference>
<dbReference type="Proteomes" id="UP000204418">
    <property type="component" value="Segment"/>
</dbReference>
<dbReference type="GeneID" id="1482735"/>
<accession>Q7TLN4</accession>
<reference evidence="1 2" key="3">
    <citation type="journal article" date="1995" name="Virology">
        <title>Identification and analysis of a putative origin of DNA replication in the Choristoneura fumiferana multinucleocapsid nuclear polyhedrosis virus genome.</title>
        <authorList>
            <person name="Xie W.D."/>
            <person name="Arif B."/>
            <person name="Dobos P."/>
            <person name="Krell P.J."/>
        </authorList>
    </citation>
    <scope>NUCLEOTIDE SEQUENCE [LARGE SCALE GENOMIC DNA]</scope>
</reference>
<dbReference type="KEGG" id="vg:1482735"/>
<reference evidence="1 2" key="6">
    <citation type="journal article" date="1996" name="Virology">
        <title>Identification, molecular cloning, and transcription analysis of the Choristoneura fumiferana nuclear polyhedrosis virus spindle-like protein gene.</title>
        <authorList>
            <person name="Liu J.J."/>
            <person name="Carstens E.B."/>
        </authorList>
    </citation>
    <scope>NUCLEOTIDE SEQUENCE [LARGE SCALE GENOMIC DNA]</scope>
</reference>
<dbReference type="EMBL" id="AF512031">
    <property type="protein sequence ID" value="AAP29897.1"/>
    <property type="molecule type" value="Genomic_DNA"/>
</dbReference>
<proteinExistence type="predicted"/>
<sequence length="213" mass="24722">MELPSKRCKMCHQFFPILPHLPVEIIDKILSYLPFKLHVEIVGVSAATRCRALRHPDRFVYYFKHTPIVDDAFATYWAIENDDPARPYVGELCRFESPRAAQQFFNEHVPRSVALGMLNLPYAGSDRVLSRRWGWWRLARALLQHEARCGRGRLPSKVRVADDDVRIDEKAIIFDANLSQFDAQPDSIATVLFDDDYNIEVYMCGDRMYVMVI</sequence>
<reference evidence="1 2" key="2">
    <citation type="journal article" date="1995" name="J. Gen. Virol.">
        <title>Characterization, sequencing and phylogeny of the ecdysteroid UDP-glucosyltransferase gene from two distinct nuclear polyhedrosis viruses isolated from Choristoneura fumiferana.</title>
        <authorList>
            <person name="Barrett J.W."/>
            <person name="Krell P.J."/>
            <person name="Arif B.M."/>
        </authorList>
    </citation>
    <scope>NUCLEOTIDE SEQUENCE [LARGE SCALE GENOMIC DNA]</scope>
</reference>
<organismHost>
    <name type="scientific">Choristoneura fumiferana</name>
    <name type="common">Spruce budworm moth</name>
    <name type="synonym">Archips fumiferana</name>
    <dbReference type="NCBI Taxonomy" id="7141"/>
</organismHost>
<reference evidence="1 2" key="1">
    <citation type="journal article" date="1992" name="Virus Res.">
        <title>Identification of bent DNA and ARS fragments in the genome of Choristoneura fumiferana nuclear polyhedrosis virus.</title>
        <authorList>
            <person name="Lee H.Y."/>
            <person name="Arif B."/>
            <person name="Dobos P."/>
            <person name="Krell P."/>
        </authorList>
    </citation>
    <scope>NUCLEOTIDE SEQUENCE [LARGE SCALE GENOMIC DNA]</scope>
</reference>
<evidence type="ECO:0000313" key="1">
    <source>
        <dbReference type="EMBL" id="AAP29897.1"/>
    </source>
</evidence>